<dbReference type="Proteomes" id="UP000199580">
    <property type="component" value="Unassembled WGS sequence"/>
</dbReference>
<proteinExistence type="inferred from homology"/>
<evidence type="ECO:0000256" key="3">
    <source>
        <dbReference type="RuleBase" id="RU000363"/>
    </source>
</evidence>
<organism evidence="4 5">
    <name type="scientific">Flavobacterium noncentrifugens</name>
    <dbReference type="NCBI Taxonomy" id="1128970"/>
    <lineage>
        <taxon>Bacteria</taxon>
        <taxon>Pseudomonadati</taxon>
        <taxon>Bacteroidota</taxon>
        <taxon>Flavobacteriia</taxon>
        <taxon>Flavobacteriales</taxon>
        <taxon>Flavobacteriaceae</taxon>
        <taxon>Flavobacterium</taxon>
    </lineage>
</organism>
<keyword evidence="5" id="KW-1185">Reference proteome</keyword>
<dbReference type="PANTHER" id="PTHR43976:SF16">
    <property type="entry name" value="SHORT-CHAIN DEHYDROGENASE_REDUCTASE FAMILY PROTEIN"/>
    <property type="match status" value="1"/>
</dbReference>
<evidence type="ECO:0000313" key="4">
    <source>
        <dbReference type="EMBL" id="SDK49182.1"/>
    </source>
</evidence>
<protein>
    <submittedName>
        <fullName evidence="4">Short-chain dehydrogenase</fullName>
    </submittedName>
</protein>
<dbReference type="Gene3D" id="3.40.50.720">
    <property type="entry name" value="NAD(P)-binding Rossmann-like Domain"/>
    <property type="match status" value="1"/>
</dbReference>
<dbReference type="GO" id="GO:0016491">
    <property type="term" value="F:oxidoreductase activity"/>
    <property type="evidence" value="ECO:0007669"/>
    <property type="project" value="UniProtKB-KW"/>
</dbReference>
<dbReference type="InterPro" id="IPR002347">
    <property type="entry name" value="SDR_fam"/>
</dbReference>
<evidence type="ECO:0000256" key="2">
    <source>
        <dbReference type="ARBA" id="ARBA00023002"/>
    </source>
</evidence>
<dbReference type="NCBIfam" id="NF004824">
    <property type="entry name" value="PRK06180.1"/>
    <property type="match status" value="1"/>
</dbReference>
<gene>
    <name evidence="4" type="ORF">SAMN04487935_3468</name>
</gene>
<accession>A0A1G9CBX3</accession>
<evidence type="ECO:0000256" key="1">
    <source>
        <dbReference type="ARBA" id="ARBA00006484"/>
    </source>
</evidence>
<dbReference type="InterPro" id="IPR051911">
    <property type="entry name" value="SDR_oxidoreductase"/>
</dbReference>
<reference evidence="4 5" key="1">
    <citation type="submission" date="2016-10" db="EMBL/GenBank/DDBJ databases">
        <authorList>
            <person name="de Groot N.N."/>
        </authorList>
    </citation>
    <scope>NUCLEOTIDE SEQUENCE [LARGE SCALE GENOMIC DNA]</scope>
    <source>
        <strain evidence="4 5">CGMCC 1.10076</strain>
    </source>
</reference>
<keyword evidence="2" id="KW-0560">Oxidoreductase</keyword>
<dbReference type="Pfam" id="PF00106">
    <property type="entry name" value="adh_short"/>
    <property type="match status" value="1"/>
</dbReference>
<dbReference type="STRING" id="1128970.SAMN04487935_3468"/>
<dbReference type="OrthoDB" id="1235794at2"/>
<dbReference type="PRINTS" id="PR00081">
    <property type="entry name" value="GDHRDH"/>
</dbReference>
<dbReference type="InterPro" id="IPR036291">
    <property type="entry name" value="NAD(P)-bd_dom_sf"/>
</dbReference>
<dbReference type="EMBL" id="FNEZ01000007">
    <property type="protein sequence ID" value="SDK49182.1"/>
    <property type="molecule type" value="Genomic_DNA"/>
</dbReference>
<name>A0A1G9CBX3_9FLAO</name>
<dbReference type="SUPFAM" id="SSF51735">
    <property type="entry name" value="NAD(P)-binding Rossmann-fold domains"/>
    <property type="match status" value="1"/>
</dbReference>
<dbReference type="RefSeq" id="WP_091398507.1">
    <property type="nucleotide sequence ID" value="NZ_BKAI01000010.1"/>
</dbReference>
<evidence type="ECO:0000313" key="5">
    <source>
        <dbReference type="Proteomes" id="UP000199580"/>
    </source>
</evidence>
<dbReference type="AlphaFoldDB" id="A0A1G9CBX3"/>
<dbReference type="CDD" id="cd05374">
    <property type="entry name" value="17beta-HSD-like_SDR_c"/>
    <property type="match status" value="1"/>
</dbReference>
<comment type="similarity">
    <text evidence="1 3">Belongs to the short-chain dehydrogenases/reductases (SDR) family.</text>
</comment>
<dbReference type="PANTHER" id="PTHR43976">
    <property type="entry name" value="SHORT CHAIN DEHYDROGENASE"/>
    <property type="match status" value="1"/>
</dbReference>
<dbReference type="PRINTS" id="PR00080">
    <property type="entry name" value="SDRFAMILY"/>
</dbReference>
<sequence length="279" mass="30321">MKHSNQKTWFITGASKGLGLALATKLLNEGYAVAATSRNSKNFPEVLLQNQDFLALQTDLSDENSIRNSVEQTVNHFGKIDVVVNNAGYGIGGAIEELSETEISQSFDVNVFATLKVIKSVMPHLRAQRSGHIINISSIAGFAAATGWAVYAAVKFAVVGLSEVLAEDVKEFGIHVTVVEPGAFRTQFLSSESLVLAQNPIEDYTEIRKSHERYASFDGAQIGDPDKAASVFIDLVKNPNPPIRLFLGSDAFNRATEKVSILSDDLQNWKAVSISTDFN</sequence>